<protein>
    <recommendedName>
        <fullName evidence="3">Beta-lactamase-inhibitor-like PepSY-like domain-containing protein</fullName>
    </recommendedName>
</protein>
<comment type="caution">
    <text evidence="1">The sequence shown here is derived from an EMBL/GenBank/DDBJ whole genome shotgun (WGS) entry which is preliminary data.</text>
</comment>
<evidence type="ECO:0000313" key="1">
    <source>
        <dbReference type="EMBL" id="MFB9097233.1"/>
    </source>
</evidence>
<keyword evidence="2" id="KW-1185">Reference proteome</keyword>
<evidence type="ECO:0008006" key="3">
    <source>
        <dbReference type="Google" id="ProtNLM"/>
    </source>
</evidence>
<dbReference type="SUPFAM" id="SSF160574">
    <property type="entry name" value="BT0923-like"/>
    <property type="match status" value="1"/>
</dbReference>
<sequence>MKRIILLAIFGFASISTFSVEKNTSVKTQITVAQEEYKELPVDKLPTAVKEAVKKDFEGAVITKAYINEDKEYKLELQLETVTQTVFIDANGYWLEKE</sequence>
<dbReference type="RefSeq" id="WP_236457848.1">
    <property type="nucleotide sequence ID" value="NZ_CBCSGE010000005.1"/>
</dbReference>
<proteinExistence type="predicted"/>
<organism evidence="1 2">
    <name type="scientific">Flavobacterium jumunjinense</name>
    <dbReference type="NCBI Taxonomy" id="998845"/>
    <lineage>
        <taxon>Bacteria</taxon>
        <taxon>Pseudomonadati</taxon>
        <taxon>Bacteroidota</taxon>
        <taxon>Flavobacteriia</taxon>
        <taxon>Flavobacteriales</taxon>
        <taxon>Flavobacteriaceae</taxon>
        <taxon>Flavobacterium</taxon>
    </lineage>
</organism>
<evidence type="ECO:0000313" key="2">
    <source>
        <dbReference type="Proteomes" id="UP001589607"/>
    </source>
</evidence>
<dbReference type="EMBL" id="JBHMEY010000042">
    <property type="protein sequence ID" value="MFB9097233.1"/>
    <property type="molecule type" value="Genomic_DNA"/>
</dbReference>
<gene>
    <name evidence="1" type="ORF">ACFFVF_11955</name>
</gene>
<name>A0ABV5GPE8_9FLAO</name>
<accession>A0ABV5GPE8</accession>
<reference evidence="1 2" key="1">
    <citation type="submission" date="2024-09" db="EMBL/GenBank/DDBJ databases">
        <authorList>
            <person name="Sun Q."/>
            <person name="Mori K."/>
        </authorList>
    </citation>
    <scope>NUCLEOTIDE SEQUENCE [LARGE SCALE GENOMIC DNA]</scope>
    <source>
        <strain evidence="1 2">CECT 7955</strain>
    </source>
</reference>
<dbReference type="Proteomes" id="UP001589607">
    <property type="component" value="Unassembled WGS sequence"/>
</dbReference>